<gene>
    <name evidence="1" type="ORF">HHUSO_G15329</name>
</gene>
<evidence type="ECO:0000313" key="2">
    <source>
        <dbReference type="Proteomes" id="UP001369086"/>
    </source>
</evidence>
<evidence type="ECO:0000313" key="1">
    <source>
        <dbReference type="EMBL" id="KAK6482344.1"/>
    </source>
</evidence>
<proteinExistence type="predicted"/>
<protein>
    <submittedName>
        <fullName evidence="1">Uncharacterized protein</fullName>
    </submittedName>
</protein>
<dbReference type="Proteomes" id="UP001369086">
    <property type="component" value="Unassembled WGS sequence"/>
</dbReference>
<comment type="caution">
    <text evidence="1">The sequence shown here is derived from an EMBL/GenBank/DDBJ whole genome shotgun (WGS) entry which is preliminary data.</text>
</comment>
<reference evidence="1 2" key="1">
    <citation type="submission" date="2021-05" db="EMBL/GenBank/DDBJ databases">
        <authorList>
            <person name="Zahm M."/>
            <person name="Klopp C."/>
            <person name="Cabau C."/>
            <person name="Kuhl H."/>
            <person name="Suciu R."/>
            <person name="Ciorpac M."/>
            <person name="Holostenco D."/>
            <person name="Gessner J."/>
            <person name="Wuertz S."/>
            <person name="Hohne C."/>
            <person name="Stock M."/>
            <person name="Gislard M."/>
            <person name="Lluch J."/>
            <person name="Milhes M."/>
            <person name="Lampietro C."/>
            <person name="Lopez Roques C."/>
            <person name="Donnadieu C."/>
            <person name="Du K."/>
            <person name="Schartl M."/>
            <person name="Guiguen Y."/>
        </authorList>
    </citation>
    <scope>NUCLEOTIDE SEQUENCE [LARGE SCALE GENOMIC DNA]</scope>
    <source>
        <strain evidence="1">Hh-F2</strain>
        <tissue evidence="1">Blood</tissue>
    </source>
</reference>
<accession>A0ABR0ZCB6</accession>
<dbReference type="EMBL" id="JAHFZB010000013">
    <property type="protein sequence ID" value="KAK6482344.1"/>
    <property type="molecule type" value="Genomic_DNA"/>
</dbReference>
<organism evidence="1 2">
    <name type="scientific">Huso huso</name>
    <name type="common">Beluga</name>
    <name type="synonym">Acipenser huso</name>
    <dbReference type="NCBI Taxonomy" id="61971"/>
    <lineage>
        <taxon>Eukaryota</taxon>
        <taxon>Metazoa</taxon>
        <taxon>Chordata</taxon>
        <taxon>Craniata</taxon>
        <taxon>Vertebrata</taxon>
        <taxon>Euteleostomi</taxon>
        <taxon>Actinopterygii</taxon>
        <taxon>Chondrostei</taxon>
        <taxon>Acipenseriformes</taxon>
        <taxon>Acipenseridae</taxon>
        <taxon>Huso</taxon>
    </lineage>
</organism>
<name>A0ABR0ZCB6_HUSHU</name>
<keyword evidence="2" id="KW-1185">Reference proteome</keyword>
<sequence length="112" mass="12769">MSNSGLQISEMMSEGRLCNFTDEESRVLICIWSEDKIQQALNGQQKNLSLQQGVSIFLFFFPLKVRMLRVCSCEKYPPTPLFQVSVNVPFRYRLSPNLIASVNAPIDSYPCD</sequence>